<dbReference type="InterPro" id="IPR046228">
    <property type="entry name" value="DUF6261"/>
</dbReference>
<proteinExistence type="predicted"/>
<protein>
    <recommendedName>
        <fullName evidence="4">Cell surface protein</fullName>
    </recommendedName>
</protein>
<organism evidence="2 3">
    <name type="scientific">Phocaeicola intestinalis</name>
    <dbReference type="NCBI Taxonomy" id="2762212"/>
    <lineage>
        <taxon>Bacteria</taxon>
        <taxon>Pseudomonadati</taxon>
        <taxon>Bacteroidota</taxon>
        <taxon>Bacteroidia</taxon>
        <taxon>Bacteroidales</taxon>
        <taxon>Bacteroidaceae</taxon>
        <taxon>Phocaeicola</taxon>
    </lineage>
</organism>
<sequence length="251" mass="26546">MANQIKTFGMSRMTIGSCSDFHTKVNDCITATTPAALHITEKATAYSAASELLASIVNRERAFVATATLAEADDVRDRASGVIGQVVNAYLTSPVAEKKAAATLLDAKMSPYRGIRKHEYTKQTAETRGMLAMLDAEAEAVAALGLTEEVEAVREANAAFDTEFLKKTEEMSSRMTQSDVKSEDAVNEANALYQDIVQTVNAYAIVQPSDEINTFIASVNGLVGTYSSIAGSASKGGSASGGDTPALEPEE</sequence>
<accession>A0ABR8Y6A7</accession>
<reference evidence="2 3" key="1">
    <citation type="submission" date="2020-08" db="EMBL/GenBank/DDBJ databases">
        <title>A Genomic Blueprint of the Chicken Gut Microbiome.</title>
        <authorList>
            <person name="Gilroy R."/>
            <person name="Ravi A."/>
            <person name="Getino M."/>
            <person name="Pursley I."/>
            <person name="Horton D.L."/>
            <person name="Alikhan N.-F."/>
            <person name="Baker D."/>
            <person name="Gharbi K."/>
            <person name="Hall N."/>
            <person name="Watson M."/>
            <person name="Adriaenssens E.M."/>
            <person name="Foster-Nyarko E."/>
            <person name="Jarju S."/>
            <person name="Secka A."/>
            <person name="Antonio M."/>
            <person name="Oren A."/>
            <person name="Chaudhuri R."/>
            <person name="La Ragione R.M."/>
            <person name="Hildebrand F."/>
            <person name="Pallen M.J."/>
        </authorList>
    </citation>
    <scope>NUCLEOTIDE SEQUENCE [LARGE SCALE GENOMIC DNA]</scope>
    <source>
        <strain evidence="2 3">Sa1CVN1</strain>
    </source>
</reference>
<gene>
    <name evidence="2" type="ORF">H9625_04615</name>
</gene>
<feature type="region of interest" description="Disordered" evidence="1">
    <location>
        <begin position="232"/>
        <end position="251"/>
    </location>
</feature>
<evidence type="ECO:0000313" key="3">
    <source>
        <dbReference type="Proteomes" id="UP000620874"/>
    </source>
</evidence>
<dbReference type="Proteomes" id="UP000620874">
    <property type="component" value="Unassembled WGS sequence"/>
</dbReference>
<evidence type="ECO:0000313" key="2">
    <source>
        <dbReference type="EMBL" id="MBD8039736.1"/>
    </source>
</evidence>
<dbReference type="RefSeq" id="WP_191763172.1">
    <property type="nucleotide sequence ID" value="NZ_JACSPP010000009.1"/>
</dbReference>
<dbReference type="EMBL" id="JACSPP010000009">
    <property type="protein sequence ID" value="MBD8039736.1"/>
    <property type="molecule type" value="Genomic_DNA"/>
</dbReference>
<comment type="caution">
    <text evidence="2">The sequence shown here is derived from an EMBL/GenBank/DDBJ whole genome shotgun (WGS) entry which is preliminary data.</text>
</comment>
<name>A0ABR8Y6A7_9BACT</name>
<evidence type="ECO:0008006" key="4">
    <source>
        <dbReference type="Google" id="ProtNLM"/>
    </source>
</evidence>
<keyword evidence="3" id="KW-1185">Reference proteome</keyword>
<evidence type="ECO:0000256" key="1">
    <source>
        <dbReference type="SAM" id="MobiDB-lite"/>
    </source>
</evidence>
<dbReference type="Pfam" id="PF19775">
    <property type="entry name" value="DUF6261"/>
    <property type="match status" value="1"/>
</dbReference>